<reference evidence="2 3" key="1">
    <citation type="submission" date="2024-05" db="EMBL/GenBank/DDBJ databases">
        <authorList>
            <person name="Wallberg A."/>
        </authorList>
    </citation>
    <scope>NUCLEOTIDE SEQUENCE [LARGE SCALE GENOMIC DNA]</scope>
</reference>
<protein>
    <submittedName>
        <fullName evidence="2">Uncharacterized protein</fullName>
    </submittedName>
</protein>
<keyword evidence="3" id="KW-1185">Reference proteome</keyword>
<keyword evidence="1" id="KW-1133">Transmembrane helix</keyword>
<evidence type="ECO:0000313" key="3">
    <source>
        <dbReference type="Proteomes" id="UP001497623"/>
    </source>
</evidence>
<gene>
    <name evidence="2" type="ORF">MNOR_LOCUS13454</name>
</gene>
<sequence>LPNLNLYSFIEMSLAKSNLSIAEASAIQFKDPHDYDWHCDMDSKSRKCKVWLWTRPIGGREDEERTHRHWAMVFEWEDKAATYEALNTHGYIDPKWFDDKPSDSDKRWDDRTIELIGTYMFSPQEVNEAAKNNRLNCCQFSYGHVNCQHWVTVLGEDLDISVPETLAISEPWMALAASLKGFFDMNKTSILMGTAALGVGVLVGIGLSEVDGESKEKKKDNKVENK</sequence>
<proteinExistence type="predicted"/>
<accession>A0AAV2QLN1</accession>
<feature type="transmembrane region" description="Helical" evidence="1">
    <location>
        <begin position="190"/>
        <end position="210"/>
    </location>
</feature>
<dbReference type="Proteomes" id="UP001497623">
    <property type="component" value="Unassembled WGS sequence"/>
</dbReference>
<dbReference type="AlphaFoldDB" id="A0AAV2QLN1"/>
<comment type="caution">
    <text evidence="2">The sequence shown here is derived from an EMBL/GenBank/DDBJ whole genome shotgun (WGS) entry which is preliminary data.</text>
</comment>
<keyword evidence="1" id="KW-0472">Membrane</keyword>
<evidence type="ECO:0000313" key="2">
    <source>
        <dbReference type="EMBL" id="CAL4088069.1"/>
    </source>
</evidence>
<keyword evidence="1" id="KW-0812">Transmembrane</keyword>
<name>A0AAV2QLN1_MEGNR</name>
<evidence type="ECO:0000256" key="1">
    <source>
        <dbReference type="SAM" id="Phobius"/>
    </source>
</evidence>
<feature type="non-terminal residue" evidence="2">
    <location>
        <position position="1"/>
    </location>
</feature>
<dbReference type="EMBL" id="CAXKWB010007705">
    <property type="protein sequence ID" value="CAL4088069.1"/>
    <property type="molecule type" value="Genomic_DNA"/>
</dbReference>
<organism evidence="2 3">
    <name type="scientific">Meganyctiphanes norvegica</name>
    <name type="common">Northern krill</name>
    <name type="synonym">Thysanopoda norvegica</name>
    <dbReference type="NCBI Taxonomy" id="48144"/>
    <lineage>
        <taxon>Eukaryota</taxon>
        <taxon>Metazoa</taxon>
        <taxon>Ecdysozoa</taxon>
        <taxon>Arthropoda</taxon>
        <taxon>Crustacea</taxon>
        <taxon>Multicrustacea</taxon>
        <taxon>Malacostraca</taxon>
        <taxon>Eumalacostraca</taxon>
        <taxon>Eucarida</taxon>
        <taxon>Euphausiacea</taxon>
        <taxon>Euphausiidae</taxon>
        <taxon>Meganyctiphanes</taxon>
    </lineage>
</organism>